<accession>A0A4Z2CP19</accession>
<feature type="region of interest" description="Disordered" evidence="1">
    <location>
        <begin position="59"/>
        <end position="82"/>
    </location>
</feature>
<feature type="non-terminal residue" evidence="2">
    <location>
        <position position="1"/>
    </location>
</feature>
<feature type="compositionally biased region" description="Polar residues" evidence="1">
    <location>
        <begin position="59"/>
        <end position="76"/>
    </location>
</feature>
<proteinExistence type="predicted"/>
<feature type="non-terminal residue" evidence="2">
    <location>
        <position position="82"/>
    </location>
</feature>
<gene>
    <name evidence="2" type="ORF">EWB00_008764</name>
</gene>
<organism evidence="2 3">
    <name type="scientific">Schistosoma japonicum</name>
    <name type="common">Blood fluke</name>
    <dbReference type="NCBI Taxonomy" id="6182"/>
    <lineage>
        <taxon>Eukaryota</taxon>
        <taxon>Metazoa</taxon>
        <taxon>Spiralia</taxon>
        <taxon>Lophotrochozoa</taxon>
        <taxon>Platyhelminthes</taxon>
        <taxon>Trematoda</taxon>
        <taxon>Digenea</taxon>
        <taxon>Strigeidida</taxon>
        <taxon>Schistosomatoidea</taxon>
        <taxon>Schistosomatidae</taxon>
        <taxon>Schistosoma</taxon>
    </lineage>
</organism>
<reference evidence="2 3" key="1">
    <citation type="submission" date="2019-03" db="EMBL/GenBank/DDBJ databases">
        <title>An improved genome assembly of the fluke Schistosoma japonicum.</title>
        <authorList>
            <person name="Hu W."/>
            <person name="Luo F."/>
            <person name="Yin M."/>
            <person name="Mo X."/>
            <person name="Sun C."/>
            <person name="Wu Q."/>
            <person name="Zhu B."/>
            <person name="Xiang M."/>
            <person name="Wang J."/>
            <person name="Wang Y."/>
            <person name="Zhang T."/>
            <person name="Xu B."/>
            <person name="Zheng H."/>
            <person name="Feng Z."/>
        </authorList>
    </citation>
    <scope>NUCLEOTIDE SEQUENCE [LARGE SCALE GENOMIC DNA]</scope>
    <source>
        <strain evidence="2">HuSjv2</strain>
        <tissue evidence="2">Worms</tissue>
    </source>
</reference>
<comment type="caution">
    <text evidence="2">The sequence shown here is derived from an EMBL/GenBank/DDBJ whole genome shotgun (WGS) entry which is preliminary data.</text>
</comment>
<name>A0A4Z2CP19_SCHJA</name>
<evidence type="ECO:0000256" key="1">
    <source>
        <dbReference type="SAM" id="MobiDB-lite"/>
    </source>
</evidence>
<sequence>PHKVLRRETKYYTIDKNGHKDNVSIDRLKAAYLEGKHFSVEFATTPLKLDMNEVTTPQAKNNTQVEISKNSITPRATRSGRN</sequence>
<dbReference type="Proteomes" id="UP000311919">
    <property type="component" value="Unassembled WGS sequence"/>
</dbReference>
<dbReference type="OrthoDB" id="6279146at2759"/>
<dbReference type="EMBL" id="SKCS01000490">
    <property type="protein sequence ID" value="TNN05961.1"/>
    <property type="molecule type" value="Genomic_DNA"/>
</dbReference>
<dbReference type="AlphaFoldDB" id="A0A4Z2CP19"/>
<protein>
    <submittedName>
        <fullName evidence="2">Uncharacterized protein</fullName>
    </submittedName>
</protein>
<keyword evidence="3" id="KW-1185">Reference proteome</keyword>
<evidence type="ECO:0000313" key="3">
    <source>
        <dbReference type="Proteomes" id="UP000311919"/>
    </source>
</evidence>
<evidence type="ECO:0000313" key="2">
    <source>
        <dbReference type="EMBL" id="TNN05961.1"/>
    </source>
</evidence>